<dbReference type="PROSITE" id="PS50871">
    <property type="entry name" value="C1Q"/>
    <property type="match status" value="1"/>
</dbReference>
<protein>
    <recommendedName>
        <fullName evidence="5">C1q domain-containing protein</fullName>
    </recommendedName>
</protein>
<dbReference type="Proteomes" id="UP000245119">
    <property type="component" value="Linkage Group LG3"/>
</dbReference>
<evidence type="ECO:0000313" key="6">
    <source>
        <dbReference type="EMBL" id="PVD34572.1"/>
    </source>
</evidence>
<dbReference type="InterPro" id="IPR001073">
    <property type="entry name" value="C1q_dom"/>
</dbReference>
<feature type="domain" description="C1q" evidence="5">
    <location>
        <begin position="389"/>
        <end position="518"/>
    </location>
</feature>
<evidence type="ECO:0000256" key="2">
    <source>
        <dbReference type="ARBA" id="ARBA00022525"/>
    </source>
</evidence>
<organism evidence="6 7">
    <name type="scientific">Pomacea canaliculata</name>
    <name type="common">Golden apple snail</name>
    <dbReference type="NCBI Taxonomy" id="400727"/>
    <lineage>
        <taxon>Eukaryota</taxon>
        <taxon>Metazoa</taxon>
        <taxon>Spiralia</taxon>
        <taxon>Lophotrochozoa</taxon>
        <taxon>Mollusca</taxon>
        <taxon>Gastropoda</taxon>
        <taxon>Caenogastropoda</taxon>
        <taxon>Architaenioglossa</taxon>
        <taxon>Ampullarioidea</taxon>
        <taxon>Ampullariidae</taxon>
        <taxon>Pomacea</taxon>
    </lineage>
</organism>
<dbReference type="SMART" id="SM00110">
    <property type="entry name" value="C1Q"/>
    <property type="match status" value="1"/>
</dbReference>
<gene>
    <name evidence="6" type="ORF">C0Q70_05848</name>
</gene>
<keyword evidence="2" id="KW-0964">Secreted</keyword>
<dbReference type="Pfam" id="PF00386">
    <property type="entry name" value="C1q"/>
    <property type="match status" value="1"/>
</dbReference>
<name>A0A2T7PME6_POMCA</name>
<evidence type="ECO:0000256" key="4">
    <source>
        <dbReference type="SAM" id="Coils"/>
    </source>
</evidence>
<keyword evidence="7" id="KW-1185">Reference proteome</keyword>
<evidence type="ECO:0000313" key="7">
    <source>
        <dbReference type="Proteomes" id="UP000245119"/>
    </source>
</evidence>
<evidence type="ECO:0000259" key="5">
    <source>
        <dbReference type="PROSITE" id="PS50871"/>
    </source>
</evidence>
<dbReference type="PRINTS" id="PR00007">
    <property type="entry name" value="COMPLEMNTC1Q"/>
</dbReference>
<evidence type="ECO:0000256" key="3">
    <source>
        <dbReference type="ARBA" id="ARBA00022729"/>
    </source>
</evidence>
<sequence>MEGGSNFDPTAVCSGDYGLVYFNLQPQAGEGPGADKDAQNRVCITAIACPTCNKVVPVPTSGVANFQAANGSSSTLEADNKVESSDGVNVSLADDKFKIMTQGKHLDDFGPYHMSRPERDIVRECLVGVGSALQAACDNLLAQTNAPCMAPVALMHLTQTRETVASNAVLGTGNHSMAVNNLNLQCSVDLSRNRPEPFNTYGNKQSLLSKDTSKKQALVQNNMASIDVVADCTQLSVTGFSGDVKLGNTSLMASVSGVTEGLQAQLDSVLEKIAFLENRVHILEADNASLRHMYLGMSREVTSVRDKNVLLCQNVGLLLTENAKFNRELARLHQDFKAETASLEQEFVAQSSRICNDIAVVQTFFNGFQDLHRPPRVAELPDVMGNACASVNQVAFNAWLKESVTTTVEQTLVISKVTLNVGEGYNPHTGTFTAPMSGTYLFIFTIWSGTSQNRSGVFIVLENEVIGGACTANENSCTGYSVAHVSSGQKVWLRTLGGEEISIECGSTFGGLLIQAEQ</sequence>
<comment type="subcellular location">
    <subcellularLocation>
        <location evidence="1">Secreted</location>
    </subcellularLocation>
</comment>
<accession>A0A2T7PME6</accession>
<dbReference type="InterPro" id="IPR008983">
    <property type="entry name" value="Tumour_necrosis_fac-like_dom"/>
</dbReference>
<dbReference type="AlphaFoldDB" id="A0A2T7PME6"/>
<dbReference type="InterPro" id="IPR050822">
    <property type="entry name" value="Cerebellin_Synaptic_Org"/>
</dbReference>
<dbReference type="Gene3D" id="2.60.120.40">
    <property type="match status" value="1"/>
</dbReference>
<keyword evidence="3" id="KW-0732">Signal</keyword>
<dbReference type="GO" id="GO:0005576">
    <property type="term" value="C:extracellular region"/>
    <property type="evidence" value="ECO:0007669"/>
    <property type="project" value="UniProtKB-SubCell"/>
</dbReference>
<keyword evidence="4" id="KW-0175">Coiled coil</keyword>
<dbReference type="EMBL" id="PZQS01000003">
    <property type="protein sequence ID" value="PVD34572.1"/>
    <property type="molecule type" value="Genomic_DNA"/>
</dbReference>
<dbReference type="SUPFAM" id="SSF49842">
    <property type="entry name" value="TNF-like"/>
    <property type="match status" value="1"/>
</dbReference>
<dbReference type="OrthoDB" id="111250at2759"/>
<dbReference type="PANTHER" id="PTHR22923:SF116">
    <property type="entry name" value="C1Q DOMAIN-CONTAINING PROTEIN"/>
    <property type="match status" value="1"/>
</dbReference>
<evidence type="ECO:0000256" key="1">
    <source>
        <dbReference type="ARBA" id="ARBA00004613"/>
    </source>
</evidence>
<feature type="coiled-coil region" evidence="4">
    <location>
        <begin position="259"/>
        <end position="293"/>
    </location>
</feature>
<proteinExistence type="predicted"/>
<dbReference type="PANTHER" id="PTHR22923">
    <property type="entry name" value="CEREBELLIN-RELATED"/>
    <property type="match status" value="1"/>
</dbReference>
<reference evidence="6 7" key="1">
    <citation type="submission" date="2018-04" db="EMBL/GenBank/DDBJ databases">
        <title>The genome of golden apple snail Pomacea canaliculata provides insight into stress tolerance and invasive adaptation.</title>
        <authorList>
            <person name="Liu C."/>
            <person name="Liu B."/>
            <person name="Ren Y."/>
            <person name="Zhang Y."/>
            <person name="Wang H."/>
            <person name="Li S."/>
            <person name="Jiang F."/>
            <person name="Yin L."/>
            <person name="Zhang G."/>
            <person name="Qian W."/>
            <person name="Fan W."/>
        </authorList>
    </citation>
    <scope>NUCLEOTIDE SEQUENCE [LARGE SCALE GENOMIC DNA]</scope>
    <source>
        <strain evidence="6">SZHN2017</strain>
        <tissue evidence="6">Muscle</tissue>
    </source>
</reference>
<comment type="caution">
    <text evidence="6">The sequence shown here is derived from an EMBL/GenBank/DDBJ whole genome shotgun (WGS) entry which is preliminary data.</text>
</comment>